<name>A0AAD9CE22_DISEL</name>
<dbReference type="Gene3D" id="1.10.150.50">
    <property type="entry name" value="Transcription Factor, Ets-1"/>
    <property type="match status" value="1"/>
</dbReference>
<gene>
    <name evidence="2" type="ORF">KUDE01_000661</name>
</gene>
<evidence type="ECO:0000313" key="2">
    <source>
        <dbReference type="EMBL" id="KAK1899874.1"/>
    </source>
</evidence>
<feature type="compositionally biased region" description="Basic and acidic residues" evidence="1">
    <location>
        <begin position="37"/>
        <end position="48"/>
    </location>
</feature>
<evidence type="ECO:0000256" key="1">
    <source>
        <dbReference type="SAM" id="MobiDB-lite"/>
    </source>
</evidence>
<keyword evidence="2" id="KW-0418">Kinase</keyword>
<sequence length="113" mass="12503">MIFHPYPVEMEGQHQCLQKQCSGYSGNSTYPTINTSPRDHFFERDKQRPPDLRLSLSCDDHQAAAGKLSLDGSLQNSSCELQDTMRRLGSSSEDRPRLTGALSCLKSANEAGV</sequence>
<protein>
    <submittedName>
        <fullName evidence="2">Kinase suppressor of Ras 1</fullName>
    </submittedName>
</protein>
<organism evidence="2 3">
    <name type="scientific">Dissostichus eleginoides</name>
    <name type="common">Patagonian toothfish</name>
    <name type="synonym">Dissostichus amissus</name>
    <dbReference type="NCBI Taxonomy" id="100907"/>
    <lineage>
        <taxon>Eukaryota</taxon>
        <taxon>Metazoa</taxon>
        <taxon>Chordata</taxon>
        <taxon>Craniata</taxon>
        <taxon>Vertebrata</taxon>
        <taxon>Euteleostomi</taxon>
        <taxon>Actinopterygii</taxon>
        <taxon>Neopterygii</taxon>
        <taxon>Teleostei</taxon>
        <taxon>Neoteleostei</taxon>
        <taxon>Acanthomorphata</taxon>
        <taxon>Eupercaria</taxon>
        <taxon>Perciformes</taxon>
        <taxon>Notothenioidei</taxon>
        <taxon>Nototheniidae</taxon>
        <taxon>Dissostichus</taxon>
    </lineage>
</organism>
<dbReference type="AlphaFoldDB" id="A0AAD9CE22"/>
<keyword evidence="2" id="KW-0808">Transferase</keyword>
<reference evidence="2" key="1">
    <citation type="submission" date="2023-04" db="EMBL/GenBank/DDBJ databases">
        <title>Chromosome-level genome of Chaenocephalus aceratus.</title>
        <authorList>
            <person name="Park H."/>
        </authorList>
    </citation>
    <scope>NUCLEOTIDE SEQUENCE</scope>
    <source>
        <strain evidence="2">DE</strain>
        <tissue evidence="2">Muscle</tissue>
    </source>
</reference>
<feature type="region of interest" description="Disordered" evidence="1">
    <location>
        <begin position="28"/>
        <end position="48"/>
    </location>
</feature>
<evidence type="ECO:0000313" key="3">
    <source>
        <dbReference type="Proteomes" id="UP001228049"/>
    </source>
</evidence>
<keyword evidence="3" id="KW-1185">Reference proteome</keyword>
<proteinExistence type="predicted"/>
<accession>A0AAD9CE22</accession>
<dbReference type="EMBL" id="JASDAP010000007">
    <property type="protein sequence ID" value="KAK1899874.1"/>
    <property type="molecule type" value="Genomic_DNA"/>
</dbReference>
<dbReference type="GO" id="GO:0016301">
    <property type="term" value="F:kinase activity"/>
    <property type="evidence" value="ECO:0007669"/>
    <property type="project" value="UniProtKB-KW"/>
</dbReference>
<comment type="caution">
    <text evidence="2">The sequence shown here is derived from an EMBL/GenBank/DDBJ whole genome shotgun (WGS) entry which is preliminary data.</text>
</comment>
<dbReference type="InterPro" id="IPR013761">
    <property type="entry name" value="SAM/pointed_sf"/>
</dbReference>
<dbReference type="Proteomes" id="UP001228049">
    <property type="component" value="Unassembled WGS sequence"/>
</dbReference>